<dbReference type="Pfam" id="PF07707">
    <property type="entry name" value="BACK"/>
    <property type="match status" value="1"/>
</dbReference>
<dbReference type="Pfam" id="PF24681">
    <property type="entry name" value="Kelch_KLHDC2_KLHL20_DRC7"/>
    <property type="match status" value="1"/>
</dbReference>
<dbReference type="PANTHER" id="PTHR24412:SF451">
    <property type="entry name" value="KELCH-LIKE PROTEIN 20"/>
    <property type="match status" value="1"/>
</dbReference>
<evidence type="ECO:0000256" key="1">
    <source>
        <dbReference type="ARBA" id="ARBA00004906"/>
    </source>
</evidence>
<keyword evidence="7" id="KW-1185">Reference proteome</keyword>
<dbReference type="OrthoDB" id="45365at2759"/>
<dbReference type="Pfam" id="PF01344">
    <property type="entry name" value="Kelch_1"/>
    <property type="match status" value="2"/>
</dbReference>
<evidence type="ECO:0000259" key="5">
    <source>
        <dbReference type="SMART" id="SM00875"/>
    </source>
</evidence>
<feature type="domain" description="BACK" evidence="5">
    <location>
        <begin position="270"/>
        <end position="373"/>
    </location>
</feature>
<name>A0A1D1VA05_RAMVA</name>
<keyword evidence="3" id="KW-0677">Repeat</keyword>
<protein>
    <recommendedName>
        <fullName evidence="5">BACK domain-containing protein</fullName>
    </recommendedName>
</protein>
<dbReference type="Gene3D" id="2.120.10.80">
    <property type="entry name" value="Kelch-type beta propeller"/>
    <property type="match status" value="1"/>
</dbReference>
<keyword evidence="2" id="KW-0880">Kelch repeat</keyword>
<proteinExistence type="predicted"/>
<dbReference type="STRING" id="947166.A0A1D1VA05"/>
<dbReference type="SMART" id="SM00612">
    <property type="entry name" value="Kelch"/>
    <property type="match status" value="5"/>
</dbReference>
<feature type="compositionally biased region" description="Basic residues" evidence="4">
    <location>
        <begin position="87"/>
        <end position="105"/>
    </location>
</feature>
<feature type="region of interest" description="Disordered" evidence="4">
    <location>
        <begin position="1"/>
        <end position="25"/>
    </location>
</feature>
<evidence type="ECO:0000313" key="7">
    <source>
        <dbReference type="Proteomes" id="UP000186922"/>
    </source>
</evidence>
<reference evidence="6 7" key="1">
    <citation type="journal article" date="2016" name="Nat. Commun.">
        <title>Extremotolerant tardigrade genome and improved radiotolerance of human cultured cells by tardigrade-unique protein.</title>
        <authorList>
            <person name="Hashimoto T."/>
            <person name="Horikawa D.D."/>
            <person name="Saito Y."/>
            <person name="Kuwahara H."/>
            <person name="Kozuka-Hata H."/>
            <person name="Shin-I T."/>
            <person name="Minakuchi Y."/>
            <person name="Ohishi K."/>
            <person name="Motoyama A."/>
            <person name="Aizu T."/>
            <person name="Enomoto A."/>
            <person name="Kondo K."/>
            <person name="Tanaka S."/>
            <person name="Hara Y."/>
            <person name="Koshikawa S."/>
            <person name="Sagara H."/>
            <person name="Miura T."/>
            <person name="Yokobori S."/>
            <person name="Miyagawa K."/>
            <person name="Suzuki Y."/>
            <person name="Kubo T."/>
            <person name="Oyama M."/>
            <person name="Kohara Y."/>
            <person name="Fujiyama A."/>
            <person name="Arakawa K."/>
            <person name="Katayama T."/>
            <person name="Toyoda A."/>
            <person name="Kunieda T."/>
        </authorList>
    </citation>
    <scope>NUCLEOTIDE SEQUENCE [LARGE SCALE GENOMIC DNA]</scope>
    <source>
        <strain evidence="6 7">YOKOZUNA-1</strain>
    </source>
</reference>
<dbReference type="InterPro" id="IPR015915">
    <property type="entry name" value="Kelch-typ_b-propeller"/>
</dbReference>
<dbReference type="AlphaFoldDB" id="A0A1D1VA05"/>
<feature type="compositionally biased region" description="Polar residues" evidence="4">
    <location>
        <begin position="1"/>
        <end position="14"/>
    </location>
</feature>
<dbReference type="SMART" id="SM00875">
    <property type="entry name" value="BACK"/>
    <property type="match status" value="1"/>
</dbReference>
<organism evidence="6 7">
    <name type="scientific">Ramazzottius varieornatus</name>
    <name type="common">Water bear</name>
    <name type="synonym">Tardigrade</name>
    <dbReference type="NCBI Taxonomy" id="947166"/>
    <lineage>
        <taxon>Eukaryota</taxon>
        <taxon>Metazoa</taxon>
        <taxon>Ecdysozoa</taxon>
        <taxon>Tardigrada</taxon>
        <taxon>Eutardigrada</taxon>
        <taxon>Parachela</taxon>
        <taxon>Hypsibioidea</taxon>
        <taxon>Ramazzottiidae</taxon>
        <taxon>Ramazzottius</taxon>
    </lineage>
</organism>
<feature type="region of interest" description="Disordered" evidence="4">
    <location>
        <begin position="62"/>
        <end position="170"/>
    </location>
</feature>
<evidence type="ECO:0000256" key="4">
    <source>
        <dbReference type="SAM" id="MobiDB-lite"/>
    </source>
</evidence>
<feature type="compositionally biased region" description="Basic and acidic residues" evidence="4">
    <location>
        <begin position="62"/>
        <end position="72"/>
    </location>
</feature>
<dbReference type="InterPro" id="IPR006652">
    <property type="entry name" value="Kelch_1"/>
</dbReference>
<evidence type="ECO:0000256" key="3">
    <source>
        <dbReference type="ARBA" id="ARBA00022737"/>
    </source>
</evidence>
<gene>
    <name evidence="6" type="primary">RvY_09616-1</name>
    <name evidence="6" type="synonym">RvY_09616.1</name>
    <name evidence="6" type="ORF">RvY_09616</name>
</gene>
<comment type="caution">
    <text evidence="6">The sequence shown here is derived from an EMBL/GenBank/DDBJ whole genome shotgun (WGS) entry which is preliminary data.</text>
</comment>
<evidence type="ECO:0000256" key="2">
    <source>
        <dbReference type="ARBA" id="ARBA00022441"/>
    </source>
</evidence>
<dbReference type="SUPFAM" id="SSF117281">
    <property type="entry name" value="Kelch motif"/>
    <property type="match status" value="1"/>
</dbReference>
<dbReference type="Gene3D" id="1.25.40.420">
    <property type="match status" value="1"/>
</dbReference>
<accession>A0A1D1VA05</accession>
<dbReference type="PANTHER" id="PTHR24412">
    <property type="entry name" value="KELCH PROTEIN"/>
    <property type="match status" value="1"/>
</dbReference>
<dbReference type="InterPro" id="IPR011705">
    <property type="entry name" value="BACK"/>
</dbReference>
<sequence length="750" mass="84509">MLSVRDQNSPTRNAKQCPELISDDEDGAVTGVFYSSHVTSHITSLGELMNAQLDDGVRNWDEKERESFHSPESDFVDTQQNLPRFTSQRRSHRSERTAKPRKRRKSEWDPSRDPFSTLDVEYRPRRSGGELLEEPSSASKKHKQMKKEKTEKAKRLSKVGSRTDGTTEDPRGFVDYILPNRHGRANSLYVSTMQKFQHETSADRVSKTPWQQVAVALDCGLSKDEPSPFYAECSLEDLLEVLPIAAAQKLSNVLDQCISILKYSLTPENCLAVLAVADHYHASCSELFDTVLRFIEDNFQCVGDTEDFCYLTLKHLLMILRRDRLAVKYESDIYRFVKEWLKVNLVGSKWTLLHFMCPVLSCLRINHDNNTWERSLNDWKPTTANLFASLTNQAGSGDPWDYGLWFGHDRVPTKKVLLAIGGVISEDQTSLDVEYLRVSGNERSTEGWQVYPFDDYPKRNLSESRYAASVVTVNNEVYALGGAQDIPESFCVLKSIEKYDVTTSSWSSDGLPQMDKAVSAAGVAALDGWIYIVGGCDSSGHFVDRVCRYHPVLKVWEDRAGLSLPRSRVAVCAYEGALYAFGGCQGDSTPSKMVERYNPQENIWERMPDMCYPTDDAAACILGHHLYLFGGGGDRTDRSSCMRFDFRKQNWLWPKSMKRVRAGAAAVAVNGVIYVIGGSPNRKSYHKSVEIYDPATASWTDGPDLNFPRHMLGLAVVSVDNFNSGLSFPATSFVPQEEEEEETECITIDD</sequence>
<evidence type="ECO:0000313" key="6">
    <source>
        <dbReference type="EMBL" id="GAU98476.1"/>
    </source>
</evidence>
<dbReference type="Proteomes" id="UP000186922">
    <property type="component" value="Unassembled WGS sequence"/>
</dbReference>
<dbReference type="CDD" id="cd14733">
    <property type="entry name" value="BACK"/>
    <property type="match status" value="1"/>
</dbReference>
<dbReference type="EMBL" id="BDGG01000004">
    <property type="protein sequence ID" value="GAU98476.1"/>
    <property type="molecule type" value="Genomic_DNA"/>
</dbReference>
<feature type="compositionally biased region" description="Polar residues" evidence="4">
    <location>
        <begin position="76"/>
        <end position="86"/>
    </location>
</feature>
<comment type="pathway">
    <text evidence="1">Protein modification; protein ubiquitination.</text>
</comment>